<dbReference type="EMBL" id="KZ819677">
    <property type="protein sequence ID" value="PWN25168.1"/>
    <property type="molecule type" value="Genomic_DNA"/>
</dbReference>
<dbReference type="InterPro" id="IPR013766">
    <property type="entry name" value="Thioredoxin_domain"/>
</dbReference>
<keyword evidence="5" id="KW-0677">Repeat</keyword>
<dbReference type="GeneID" id="37029691"/>
<dbReference type="InterPro" id="IPR051063">
    <property type="entry name" value="PDI"/>
</dbReference>
<accession>A0A316UK39</accession>
<evidence type="ECO:0000313" key="12">
    <source>
        <dbReference type="EMBL" id="PWN25168.1"/>
    </source>
</evidence>
<dbReference type="PANTHER" id="PTHR45672:SF11">
    <property type="entry name" value="PROTEIN DISULFIDE-ISOMERASE C17H9.14C"/>
    <property type="match status" value="1"/>
</dbReference>
<dbReference type="CDD" id="cd00238">
    <property type="entry name" value="ERp29c"/>
    <property type="match status" value="1"/>
</dbReference>
<dbReference type="InterPro" id="IPR036249">
    <property type="entry name" value="Thioredoxin-like_sf"/>
</dbReference>
<dbReference type="InterPro" id="IPR017937">
    <property type="entry name" value="Thioredoxin_CS"/>
</dbReference>
<evidence type="ECO:0000256" key="2">
    <source>
        <dbReference type="ARBA" id="ARBA00006347"/>
    </source>
</evidence>
<dbReference type="PROSITE" id="PS51352">
    <property type="entry name" value="THIOREDOXIN_2"/>
    <property type="match status" value="2"/>
</dbReference>
<dbReference type="PRINTS" id="PR00421">
    <property type="entry name" value="THIOREDOXIN"/>
</dbReference>
<reference evidence="12 13" key="1">
    <citation type="journal article" date="2018" name="Mol. Biol. Evol.">
        <title>Broad Genomic Sampling Reveals a Smut Pathogenic Ancestry of the Fungal Clade Ustilaginomycotina.</title>
        <authorList>
            <person name="Kijpornyongpan T."/>
            <person name="Mondo S.J."/>
            <person name="Barry K."/>
            <person name="Sandor L."/>
            <person name="Lee J."/>
            <person name="Lipzen A."/>
            <person name="Pangilinan J."/>
            <person name="LaButti K."/>
            <person name="Hainaut M."/>
            <person name="Henrissat B."/>
            <person name="Grigoriev I.V."/>
            <person name="Spatafora J.W."/>
            <person name="Aime M.C."/>
        </authorList>
    </citation>
    <scope>NUCLEOTIDE SEQUENCE [LARGE SCALE GENOMIC DNA]</scope>
    <source>
        <strain evidence="12 13">MCA 5214</strain>
    </source>
</reference>
<feature type="domain" description="Thioredoxin" evidence="11">
    <location>
        <begin position="136"/>
        <end position="256"/>
    </location>
</feature>
<keyword evidence="8" id="KW-0676">Redox-active center</keyword>
<organism evidence="12 13">
    <name type="scientific">Jaminaea rosea</name>
    <dbReference type="NCBI Taxonomy" id="1569628"/>
    <lineage>
        <taxon>Eukaryota</taxon>
        <taxon>Fungi</taxon>
        <taxon>Dikarya</taxon>
        <taxon>Basidiomycota</taxon>
        <taxon>Ustilaginomycotina</taxon>
        <taxon>Exobasidiomycetes</taxon>
        <taxon>Microstromatales</taxon>
        <taxon>Microstromatales incertae sedis</taxon>
        <taxon>Jaminaea</taxon>
    </lineage>
</organism>
<dbReference type="EC" id="5.3.4.1" evidence="3"/>
<dbReference type="Gene3D" id="3.40.30.10">
    <property type="entry name" value="Glutaredoxin"/>
    <property type="match status" value="2"/>
</dbReference>
<dbReference type="InterPro" id="IPR011679">
    <property type="entry name" value="ERp29_C"/>
</dbReference>
<gene>
    <name evidence="12" type="ORF">BDZ90DRAFT_255904</name>
</gene>
<evidence type="ECO:0000256" key="4">
    <source>
        <dbReference type="ARBA" id="ARBA00022729"/>
    </source>
</evidence>
<keyword evidence="13" id="KW-1185">Reference proteome</keyword>
<comment type="catalytic activity">
    <reaction evidence="1">
        <text>Catalyzes the rearrangement of -S-S- bonds in proteins.</text>
        <dbReference type="EC" id="5.3.4.1"/>
    </reaction>
</comment>
<dbReference type="InterPro" id="IPR005788">
    <property type="entry name" value="PDI_thioredoxin-like_dom"/>
</dbReference>
<dbReference type="GO" id="GO:0003756">
    <property type="term" value="F:protein disulfide isomerase activity"/>
    <property type="evidence" value="ECO:0007669"/>
    <property type="project" value="UniProtKB-EC"/>
</dbReference>
<evidence type="ECO:0000256" key="9">
    <source>
        <dbReference type="RuleBase" id="RU004208"/>
    </source>
</evidence>
<dbReference type="AlphaFoldDB" id="A0A316UK39"/>
<feature type="domain" description="Thioredoxin" evidence="11">
    <location>
        <begin position="6"/>
        <end position="133"/>
    </location>
</feature>
<evidence type="ECO:0000256" key="8">
    <source>
        <dbReference type="ARBA" id="ARBA00023284"/>
    </source>
</evidence>
<dbReference type="CDD" id="cd02998">
    <property type="entry name" value="PDI_a_ERp38"/>
    <property type="match status" value="1"/>
</dbReference>
<dbReference type="PROSITE" id="PS00194">
    <property type="entry name" value="THIOREDOXIN_1"/>
    <property type="match status" value="2"/>
</dbReference>
<dbReference type="InterPro" id="IPR036356">
    <property type="entry name" value="ERp29_C_sf"/>
</dbReference>
<dbReference type="RefSeq" id="XP_025359780.1">
    <property type="nucleotide sequence ID" value="XM_025507868.1"/>
</dbReference>
<keyword evidence="7" id="KW-0413">Isomerase</keyword>
<keyword evidence="4 10" id="KW-0732">Signal</keyword>
<dbReference type="Proteomes" id="UP000245884">
    <property type="component" value="Unassembled WGS sequence"/>
</dbReference>
<evidence type="ECO:0000313" key="13">
    <source>
        <dbReference type="Proteomes" id="UP000245884"/>
    </source>
</evidence>
<dbReference type="Pfam" id="PF00085">
    <property type="entry name" value="Thioredoxin"/>
    <property type="match status" value="2"/>
</dbReference>
<evidence type="ECO:0000256" key="3">
    <source>
        <dbReference type="ARBA" id="ARBA00012723"/>
    </source>
</evidence>
<dbReference type="NCBIfam" id="TIGR01126">
    <property type="entry name" value="pdi_dom"/>
    <property type="match status" value="1"/>
</dbReference>
<feature type="chain" id="PRO_5016306833" description="protein disulfide-isomerase" evidence="10">
    <location>
        <begin position="21"/>
        <end position="399"/>
    </location>
</feature>
<comment type="similarity">
    <text evidence="2 9">Belongs to the protein disulfide isomerase family.</text>
</comment>
<evidence type="ECO:0000256" key="6">
    <source>
        <dbReference type="ARBA" id="ARBA00023157"/>
    </source>
</evidence>
<dbReference type="Gene3D" id="1.20.1150.12">
    <property type="entry name" value="Endoplasmic reticulum resident protein 29, C-terminal domain"/>
    <property type="match status" value="1"/>
</dbReference>
<dbReference type="PANTHER" id="PTHR45672">
    <property type="entry name" value="PROTEIN DISULFIDE-ISOMERASE C17H9.14C-RELATED"/>
    <property type="match status" value="1"/>
</dbReference>
<dbReference type="SUPFAM" id="SSF47933">
    <property type="entry name" value="ERP29 C domain-like"/>
    <property type="match status" value="1"/>
</dbReference>
<dbReference type="GO" id="GO:0006457">
    <property type="term" value="P:protein folding"/>
    <property type="evidence" value="ECO:0007669"/>
    <property type="project" value="TreeGrafter"/>
</dbReference>
<dbReference type="Pfam" id="PF07749">
    <property type="entry name" value="ERp29"/>
    <property type="match status" value="1"/>
</dbReference>
<evidence type="ECO:0000259" key="11">
    <source>
        <dbReference type="PROSITE" id="PS51352"/>
    </source>
</evidence>
<name>A0A316UK39_9BASI</name>
<evidence type="ECO:0000256" key="1">
    <source>
        <dbReference type="ARBA" id="ARBA00001182"/>
    </source>
</evidence>
<dbReference type="GO" id="GO:0005783">
    <property type="term" value="C:endoplasmic reticulum"/>
    <property type="evidence" value="ECO:0007669"/>
    <property type="project" value="InterPro"/>
</dbReference>
<evidence type="ECO:0000256" key="7">
    <source>
        <dbReference type="ARBA" id="ARBA00023235"/>
    </source>
</evidence>
<evidence type="ECO:0000256" key="5">
    <source>
        <dbReference type="ARBA" id="ARBA00022737"/>
    </source>
</evidence>
<keyword evidence="6" id="KW-1015">Disulfide bond</keyword>
<dbReference type="STRING" id="1569628.A0A316UK39"/>
<proteinExistence type="inferred from homology"/>
<dbReference type="OrthoDB" id="10264505at2759"/>
<evidence type="ECO:0000256" key="10">
    <source>
        <dbReference type="SAM" id="SignalP"/>
    </source>
</evidence>
<sequence>MRVTLLYPLALALLATLSLANVVVDLTQTAKFDVSVGQDRPALVAFTAPWCGHCKKLHPIYEEVAAAYSSQPGRVLIANVNADENKELGKRHEIKGFPTIKYFPANSPTTESETYSGPRTVEALVAFIDGKVGTKGKVKQPPPPAVKHLTNADFKDVVYNPNANVLVEYYAPWCGHCKNLAPIYESVAQTFANDDDCVVAALDADAEAHRPIAQEAGIQSFPTLKFYPKGGKDAPEAYTGGRGEDDFINFLNGKCGTFRTKGGGLSELAGRLPSLDSLASRFYSASDDLAERTTILSEAKDFVTRSSASVNATEAKNAAAAYYLKVMDKINSDPSWLTKETNRIKALIEGSVSGAGALAGKKVDELKKKANVLAAFTKRNLSDRAKQAEEKAKKLKEEL</sequence>
<feature type="signal peptide" evidence="10">
    <location>
        <begin position="1"/>
        <end position="20"/>
    </location>
</feature>
<dbReference type="SUPFAM" id="SSF52833">
    <property type="entry name" value="Thioredoxin-like"/>
    <property type="match status" value="2"/>
</dbReference>
<protein>
    <recommendedName>
        <fullName evidence="3">protein disulfide-isomerase</fullName>
        <ecNumber evidence="3">5.3.4.1</ecNumber>
    </recommendedName>
</protein>